<dbReference type="AlphaFoldDB" id="A0AAV3X9R6"/>
<gene>
    <name evidence="1" type="ORF">MiSe_33430</name>
</gene>
<keyword evidence="2" id="KW-1185">Reference proteome</keyword>
<dbReference type="EMBL" id="BLAY01000048">
    <property type="protein sequence ID" value="GET38585.1"/>
    <property type="molecule type" value="Genomic_DNA"/>
</dbReference>
<accession>A0AAV3X9R6</accession>
<dbReference type="RefSeq" id="WP_226582477.1">
    <property type="nucleotide sequence ID" value="NZ_BLAY01000048.1"/>
</dbReference>
<dbReference type="Proteomes" id="UP001050975">
    <property type="component" value="Unassembled WGS sequence"/>
</dbReference>
<name>A0AAV3X9R6_9CYAN</name>
<evidence type="ECO:0000313" key="1">
    <source>
        <dbReference type="EMBL" id="GET38585.1"/>
    </source>
</evidence>
<protein>
    <submittedName>
        <fullName evidence="1">Uncharacterized protein</fullName>
    </submittedName>
</protein>
<reference evidence="1" key="1">
    <citation type="submission" date="2019-10" db="EMBL/GenBank/DDBJ databases">
        <title>Draft genome sequece of Microseira wollei NIES-4236.</title>
        <authorList>
            <person name="Yamaguchi H."/>
            <person name="Suzuki S."/>
            <person name="Kawachi M."/>
        </authorList>
    </citation>
    <scope>NUCLEOTIDE SEQUENCE</scope>
    <source>
        <strain evidence="1">NIES-4236</strain>
    </source>
</reference>
<sequence length="100" mass="11237">MKIELETNDFDEKSYCHLCGSTFITKEIVARAYNESGDYISDVCPQCIATGAEGISIRMRLRAEHLRVLAAQLEKLAWGNIEAPSIEQLNIMNQIAKALY</sequence>
<comment type="caution">
    <text evidence="1">The sequence shown here is derived from an EMBL/GenBank/DDBJ whole genome shotgun (WGS) entry which is preliminary data.</text>
</comment>
<evidence type="ECO:0000313" key="2">
    <source>
        <dbReference type="Proteomes" id="UP001050975"/>
    </source>
</evidence>
<proteinExistence type="predicted"/>
<organism evidence="1 2">
    <name type="scientific">Microseira wollei NIES-4236</name>
    <dbReference type="NCBI Taxonomy" id="2530354"/>
    <lineage>
        <taxon>Bacteria</taxon>
        <taxon>Bacillati</taxon>
        <taxon>Cyanobacteriota</taxon>
        <taxon>Cyanophyceae</taxon>
        <taxon>Oscillatoriophycideae</taxon>
        <taxon>Aerosakkonematales</taxon>
        <taxon>Aerosakkonemataceae</taxon>
        <taxon>Microseira</taxon>
    </lineage>
</organism>